<dbReference type="RefSeq" id="WP_082201730.1">
    <property type="nucleotide sequence ID" value="NZ_CZBO01000006.1"/>
</dbReference>
<dbReference type="SUPFAM" id="SSF54523">
    <property type="entry name" value="Pili subunits"/>
    <property type="match status" value="1"/>
</dbReference>
<protein>
    <submittedName>
        <fullName evidence="2">Tfp pilus assembly protein PilW</fullName>
    </submittedName>
</protein>
<keyword evidence="1" id="KW-0472">Membrane</keyword>
<dbReference type="EMBL" id="CZBO01000006">
    <property type="protein sequence ID" value="CUQ27386.1"/>
    <property type="molecule type" value="Genomic_DNA"/>
</dbReference>
<proteinExistence type="predicted"/>
<dbReference type="PROSITE" id="PS00409">
    <property type="entry name" value="PROKAR_NTER_METHYL"/>
    <property type="match status" value="1"/>
</dbReference>
<dbReference type="InterPro" id="IPR045584">
    <property type="entry name" value="Pilin-like"/>
</dbReference>
<dbReference type="InterPro" id="IPR012902">
    <property type="entry name" value="N_methyl_site"/>
</dbReference>
<gene>
    <name evidence="2" type="ORF">ERS852568_02602</name>
</gene>
<evidence type="ECO:0000313" key="3">
    <source>
        <dbReference type="Proteomes" id="UP000095563"/>
    </source>
</evidence>
<dbReference type="NCBIfam" id="TIGR02532">
    <property type="entry name" value="IV_pilin_GFxxxE"/>
    <property type="match status" value="1"/>
</dbReference>
<keyword evidence="1" id="KW-1133">Transmembrane helix</keyword>
<organism evidence="2 3">
    <name type="scientific">Clostridium baratii</name>
    <dbReference type="NCBI Taxonomy" id="1561"/>
    <lineage>
        <taxon>Bacteria</taxon>
        <taxon>Bacillati</taxon>
        <taxon>Bacillota</taxon>
        <taxon>Clostridia</taxon>
        <taxon>Eubacteriales</taxon>
        <taxon>Clostridiaceae</taxon>
        <taxon>Clostridium</taxon>
    </lineage>
</organism>
<name>A0A174V1G9_9CLOT</name>
<reference evidence="2 3" key="1">
    <citation type="submission" date="2015-09" db="EMBL/GenBank/DDBJ databases">
        <authorList>
            <consortium name="Pathogen Informatics"/>
        </authorList>
    </citation>
    <scope>NUCLEOTIDE SEQUENCE [LARGE SCALE GENOMIC DNA]</scope>
    <source>
        <strain evidence="2 3">2789STDY5834956</strain>
    </source>
</reference>
<evidence type="ECO:0000313" key="2">
    <source>
        <dbReference type="EMBL" id="CUQ27386.1"/>
    </source>
</evidence>
<keyword evidence="1" id="KW-0812">Transmembrane</keyword>
<dbReference type="AlphaFoldDB" id="A0A174V1G9"/>
<accession>A0A174V1G9</accession>
<feature type="transmembrane region" description="Helical" evidence="1">
    <location>
        <begin position="12"/>
        <end position="37"/>
    </location>
</feature>
<sequence>MMNIGKRNKGLTLVELMAVIAISSILGALALTLAITLSNNFSRAQKENIFQDNSRLIYSRIEDDMRGAKFIDINPSYTGGQVTIDGKTYSLPSISAKPIVTFIYKKGGDTISCAYLLDSINKEFYKVEALQGLPNSTLNRATTAFNDVKDFKIEKIVKADGTVSNKEYKLILEFEDNKGNSEKYESAIVTRN</sequence>
<dbReference type="Pfam" id="PF07963">
    <property type="entry name" value="N_methyl"/>
    <property type="match status" value="1"/>
</dbReference>
<dbReference type="Proteomes" id="UP000095563">
    <property type="component" value="Unassembled WGS sequence"/>
</dbReference>
<evidence type="ECO:0000256" key="1">
    <source>
        <dbReference type="SAM" id="Phobius"/>
    </source>
</evidence>